<sequence>MALMINNKNVMKKAQEEMDTIVGRDRWVEESDIKNLVYLQAIVKEVLRLHPPAPLSVQHLSVKDCVVNGYHIPKGTALLTNIMKLQRDPQIWADPDKFDPERFLTTHAAIDYRGQHYELIPFGTGRRACPAMNYSLQVEHLSIAHMIQGFNFATTTNEPLDMKQGVGLTLPKKTDVEVLITPRLPPTLYQY</sequence>
<keyword evidence="1" id="KW-1185">Reference proteome</keyword>
<reference evidence="2" key="2">
    <citation type="submission" date="2025-08" db="UniProtKB">
        <authorList>
            <consortium name="RefSeq"/>
        </authorList>
    </citation>
    <scope>IDENTIFICATION</scope>
    <source>
        <tissue evidence="2">Leaf</tissue>
    </source>
</reference>
<proteinExistence type="predicted"/>
<name>A0AC58UTM4_TOBAC</name>
<reference evidence="1" key="1">
    <citation type="journal article" date="2014" name="Nat. Commun.">
        <title>The tobacco genome sequence and its comparison with those of tomato and potato.</title>
        <authorList>
            <person name="Sierro N."/>
            <person name="Battey J.N."/>
            <person name="Ouadi S."/>
            <person name="Bakaher N."/>
            <person name="Bovet L."/>
            <person name="Willig A."/>
            <person name="Goepfert S."/>
            <person name="Peitsch M.C."/>
            <person name="Ivanov N.V."/>
        </authorList>
    </citation>
    <scope>NUCLEOTIDE SEQUENCE [LARGE SCALE GENOMIC DNA]</scope>
</reference>
<gene>
    <name evidence="2" type="primary">LOC142182503</name>
</gene>
<dbReference type="RefSeq" id="XP_075112852.1">
    <property type="nucleotide sequence ID" value="XM_075256751.1"/>
</dbReference>
<dbReference type="Proteomes" id="UP000790787">
    <property type="component" value="Chromosome 7"/>
</dbReference>
<protein>
    <submittedName>
        <fullName evidence="2">Cytochrome P450 82E3-like</fullName>
    </submittedName>
</protein>
<accession>A0AC58UTM4</accession>
<evidence type="ECO:0000313" key="1">
    <source>
        <dbReference type="Proteomes" id="UP000790787"/>
    </source>
</evidence>
<evidence type="ECO:0000313" key="2">
    <source>
        <dbReference type="RefSeq" id="XP_075112852.1"/>
    </source>
</evidence>
<organism evidence="1 2">
    <name type="scientific">Nicotiana tabacum</name>
    <name type="common">Common tobacco</name>
    <dbReference type="NCBI Taxonomy" id="4097"/>
    <lineage>
        <taxon>Eukaryota</taxon>
        <taxon>Viridiplantae</taxon>
        <taxon>Streptophyta</taxon>
        <taxon>Embryophyta</taxon>
        <taxon>Tracheophyta</taxon>
        <taxon>Spermatophyta</taxon>
        <taxon>Magnoliopsida</taxon>
        <taxon>eudicotyledons</taxon>
        <taxon>Gunneridae</taxon>
        <taxon>Pentapetalae</taxon>
        <taxon>asterids</taxon>
        <taxon>lamiids</taxon>
        <taxon>Solanales</taxon>
        <taxon>Solanaceae</taxon>
        <taxon>Nicotianoideae</taxon>
        <taxon>Nicotianeae</taxon>
        <taxon>Nicotiana</taxon>
    </lineage>
</organism>